<dbReference type="EMBL" id="CAMGYJ010000006">
    <property type="protein sequence ID" value="CAI0434134.1"/>
    <property type="molecule type" value="Genomic_DNA"/>
</dbReference>
<accession>A0AAV0LK17</accession>
<proteinExistence type="predicted"/>
<evidence type="ECO:0000313" key="3">
    <source>
        <dbReference type="Proteomes" id="UP001154282"/>
    </source>
</evidence>
<dbReference type="Proteomes" id="UP001154282">
    <property type="component" value="Unassembled WGS sequence"/>
</dbReference>
<feature type="region of interest" description="Disordered" evidence="1">
    <location>
        <begin position="1"/>
        <end position="28"/>
    </location>
</feature>
<keyword evidence="3" id="KW-1185">Reference proteome</keyword>
<sequence length="28" mass="2648">MATGAPGSIPSPASAPPFSSPTCTSART</sequence>
<name>A0AAV0LK17_9ROSI</name>
<evidence type="ECO:0000313" key="2">
    <source>
        <dbReference type="EMBL" id="CAI0434134.1"/>
    </source>
</evidence>
<protein>
    <submittedName>
        <fullName evidence="2">Uncharacterized protein</fullName>
    </submittedName>
</protein>
<feature type="compositionally biased region" description="Low complexity" evidence="1">
    <location>
        <begin position="1"/>
        <end position="12"/>
    </location>
</feature>
<dbReference type="AlphaFoldDB" id="A0AAV0LK17"/>
<reference evidence="2" key="1">
    <citation type="submission" date="2022-08" db="EMBL/GenBank/DDBJ databases">
        <authorList>
            <person name="Gutierrez-Valencia J."/>
        </authorList>
    </citation>
    <scope>NUCLEOTIDE SEQUENCE</scope>
</reference>
<organism evidence="2 3">
    <name type="scientific">Linum tenue</name>
    <dbReference type="NCBI Taxonomy" id="586396"/>
    <lineage>
        <taxon>Eukaryota</taxon>
        <taxon>Viridiplantae</taxon>
        <taxon>Streptophyta</taxon>
        <taxon>Embryophyta</taxon>
        <taxon>Tracheophyta</taxon>
        <taxon>Spermatophyta</taxon>
        <taxon>Magnoliopsida</taxon>
        <taxon>eudicotyledons</taxon>
        <taxon>Gunneridae</taxon>
        <taxon>Pentapetalae</taxon>
        <taxon>rosids</taxon>
        <taxon>fabids</taxon>
        <taxon>Malpighiales</taxon>
        <taxon>Linaceae</taxon>
        <taxon>Linum</taxon>
    </lineage>
</organism>
<evidence type="ECO:0000256" key="1">
    <source>
        <dbReference type="SAM" id="MobiDB-lite"/>
    </source>
</evidence>
<gene>
    <name evidence="2" type="ORF">LITE_LOCUS24160</name>
</gene>
<comment type="caution">
    <text evidence="2">The sequence shown here is derived from an EMBL/GenBank/DDBJ whole genome shotgun (WGS) entry which is preliminary data.</text>
</comment>